<name>A0A0K8MG44_9LACO</name>
<accession>A0A0K8MG44</accession>
<organism evidence="2 3">
    <name type="scientific">Fructobacillus ficulneus</name>
    <dbReference type="NCBI Taxonomy" id="157463"/>
    <lineage>
        <taxon>Bacteria</taxon>
        <taxon>Bacillati</taxon>
        <taxon>Bacillota</taxon>
        <taxon>Bacilli</taxon>
        <taxon>Lactobacillales</taxon>
        <taxon>Lactobacillaceae</taxon>
        <taxon>Fructobacillus</taxon>
    </lineage>
</organism>
<dbReference type="EMBL" id="DF967996">
    <property type="protein sequence ID" value="GAO99506.1"/>
    <property type="molecule type" value="Genomic_DNA"/>
</dbReference>
<protein>
    <submittedName>
        <fullName evidence="2">Cell surface protein</fullName>
    </submittedName>
</protein>
<dbReference type="Proteomes" id="UP000253891">
    <property type="component" value="Unassembled WGS sequence"/>
</dbReference>
<gene>
    <name evidence="2" type="ORF">FFIC_190010</name>
</gene>
<keyword evidence="3" id="KW-1185">Reference proteome</keyword>
<feature type="region of interest" description="Disordered" evidence="1">
    <location>
        <begin position="114"/>
        <end position="134"/>
    </location>
</feature>
<proteinExistence type="predicted"/>
<evidence type="ECO:0000313" key="2">
    <source>
        <dbReference type="EMBL" id="GAO99506.1"/>
    </source>
</evidence>
<feature type="region of interest" description="Disordered" evidence="1">
    <location>
        <begin position="239"/>
        <end position="275"/>
    </location>
</feature>
<feature type="compositionally biased region" description="Polar residues" evidence="1">
    <location>
        <begin position="114"/>
        <end position="129"/>
    </location>
</feature>
<dbReference type="RefSeq" id="WP_114674981.1">
    <property type="nucleotide sequence ID" value="NZ_DF967996.1"/>
</dbReference>
<feature type="non-terminal residue" evidence="2">
    <location>
        <position position="1"/>
    </location>
</feature>
<evidence type="ECO:0000256" key="1">
    <source>
        <dbReference type="SAM" id="MobiDB-lite"/>
    </source>
</evidence>
<reference evidence="2 3" key="1">
    <citation type="journal article" date="2015" name="BMC Genomics">
        <title>Comparative genomics of Fructobacillus spp. and Leuconostoc spp. reveals niche-specific evolution of Fructobacillus spp.</title>
        <authorList>
            <person name="Endo A."/>
            <person name="Tanizawa Y."/>
            <person name="Tanaka N."/>
            <person name="Maeno S."/>
            <person name="Kumar H."/>
            <person name="Shiwa Y."/>
            <person name="Okada S."/>
            <person name="Yoshikawa H."/>
            <person name="Dicks L."/>
            <person name="Nakagawa J."/>
            <person name="Arita M."/>
        </authorList>
    </citation>
    <scope>NUCLEOTIDE SEQUENCE [LARGE SCALE GENOMIC DNA]</scope>
    <source>
        <strain evidence="2 3">JCM 12225</strain>
    </source>
</reference>
<feature type="non-terminal residue" evidence="2">
    <location>
        <position position="387"/>
    </location>
</feature>
<feature type="compositionally biased region" description="Polar residues" evidence="1">
    <location>
        <begin position="239"/>
        <end position="250"/>
    </location>
</feature>
<evidence type="ECO:0000313" key="3">
    <source>
        <dbReference type="Proteomes" id="UP000253891"/>
    </source>
</evidence>
<dbReference type="AlphaFoldDB" id="A0A0K8MG44"/>
<sequence>ADQLSERLNALQTAVTATNTTVQATDNWSDTVKALNTFVNTTVPAITLQADKEDAVNQLKKTLADTQADIAADTSLTTDQIKSQTQDATDAYNAAEKAVDGVSTDADVATQLKTGTGNITGTHKPQTPIQGEGGRVDQFKGNITNESEKVRDQVATNLNNKAITADQAQTLNAAIDQAVATAQTAAGNAKNADDINTAQANLETALTAVQTNLAKNVSDNKIDAAQTAALNTIDQDGTLSGQEKASQTAAVNDAASKGKDAVDGTKTADEATTAGKDAVDKIDGIHQHGQPVSDRLPDFEDKIRTAAQGLIDQAKANTNLSQTGLATITAAVNGMRDRLITELKTVTTVVDAETMVSDDQNAFALGQGTGSDVSQAKSQWVNRLYST</sequence>
<feature type="compositionally biased region" description="Basic and acidic residues" evidence="1">
    <location>
        <begin position="256"/>
        <end position="269"/>
    </location>
</feature>